<evidence type="ECO:0000256" key="9">
    <source>
        <dbReference type="ARBA" id="ARBA00022842"/>
    </source>
</evidence>
<evidence type="ECO:0000256" key="8">
    <source>
        <dbReference type="ARBA" id="ARBA00022840"/>
    </source>
</evidence>
<dbReference type="GO" id="GO:0002949">
    <property type="term" value="P:tRNA threonylcarbamoyladenosine modification"/>
    <property type="evidence" value="ECO:0007669"/>
    <property type="project" value="InterPro"/>
</dbReference>
<evidence type="ECO:0000256" key="10">
    <source>
        <dbReference type="ARBA" id="ARBA00032441"/>
    </source>
</evidence>
<organism evidence="11">
    <name type="scientific">marine metagenome</name>
    <dbReference type="NCBI Taxonomy" id="408172"/>
    <lineage>
        <taxon>unclassified sequences</taxon>
        <taxon>metagenomes</taxon>
        <taxon>ecological metagenomes</taxon>
    </lineage>
</organism>
<dbReference type="SUPFAM" id="SSF52540">
    <property type="entry name" value="P-loop containing nucleoside triphosphate hydrolases"/>
    <property type="match status" value="1"/>
</dbReference>
<dbReference type="Pfam" id="PF02367">
    <property type="entry name" value="TsaE"/>
    <property type="match status" value="1"/>
</dbReference>
<keyword evidence="6" id="KW-0479">Metal-binding</keyword>
<dbReference type="EMBL" id="UINC01078181">
    <property type="protein sequence ID" value="SVC19007.1"/>
    <property type="molecule type" value="Genomic_DNA"/>
</dbReference>
<keyword evidence="9" id="KW-0460">Magnesium</keyword>
<evidence type="ECO:0000256" key="3">
    <source>
        <dbReference type="ARBA" id="ARBA00019010"/>
    </source>
</evidence>
<keyword evidence="4" id="KW-0963">Cytoplasm</keyword>
<dbReference type="InterPro" id="IPR027417">
    <property type="entry name" value="P-loop_NTPase"/>
</dbReference>
<dbReference type="PANTHER" id="PTHR33540:SF2">
    <property type="entry name" value="TRNA THREONYLCARBAMOYLADENOSINE BIOSYNTHESIS PROTEIN TSAE"/>
    <property type="match status" value="1"/>
</dbReference>
<feature type="non-terminal residue" evidence="11">
    <location>
        <position position="119"/>
    </location>
</feature>
<dbReference type="AlphaFoldDB" id="A0A382K7H9"/>
<dbReference type="InterPro" id="IPR003442">
    <property type="entry name" value="T6A_TsaE"/>
</dbReference>
<gene>
    <name evidence="11" type="ORF">METZ01_LOCUS271861</name>
</gene>
<sequence length="119" mass="13139">MFLNLYDSMCMCGRPLVPLRSGRYNSVAMPIMDSHALDFISYSYDQTLRYGVKLGQLLKSQDFLCLSGNLGSGKTALAIGVARGWGSLESATSPSYILVNEYSRADGAQLHHMDCYRLS</sequence>
<evidence type="ECO:0000256" key="6">
    <source>
        <dbReference type="ARBA" id="ARBA00022723"/>
    </source>
</evidence>
<reference evidence="11" key="1">
    <citation type="submission" date="2018-05" db="EMBL/GenBank/DDBJ databases">
        <authorList>
            <person name="Lanie J.A."/>
            <person name="Ng W.-L."/>
            <person name="Kazmierczak K.M."/>
            <person name="Andrzejewski T.M."/>
            <person name="Davidsen T.M."/>
            <person name="Wayne K.J."/>
            <person name="Tettelin H."/>
            <person name="Glass J.I."/>
            <person name="Rusch D."/>
            <person name="Podicherti R."/>
            <person name="Tsui H.-C.T."/>
            <person name="Winkler M.E."/>
        </authorList>
    </citation>
    <scope>NUCLEOTIDE SEQUENCE</scope>
</reference>
<name>A0A382K7H9_9ZZZZ</name>
<keyword evidence="7" id="KW-0547">Nucleotide-binding</keyword>
<comment type="subcellular location">
    <subcellularLocation>
        <location evidence="1">Cytoplasm</location>
    </subcellularLocation>
</comment>
<evidence type="ECO:0000256" key="5">
    <source>
        <dbReference type="ARBA" id="ARBA00022694"/>
    </source>
</evidence>
<evidence type="ECO:0000256" key="4">
    <source>
        <dbReference type="ARBA" id="ARBA00022490"/>
    </source>
</evidence>
<evidence type="ECO:0000313" key="11">
    <source>
        <dbReference type="EMBL" id="SVC19007.1"/>
    </source>
</evidence>
<dbReference type="GO" id="GO:0046872">
    <property type="term" value="F:metal ion binding"/>
    <property type="evidence" value="ECO:0007669"/>
    <property type="project" value="UniProtKB-KW"/>
</dbReference>
<evidence type="ECO:0000256" key="7">
    <source>
        <dbReference type="ARBA" id="ARBA00022741"/>
    </source>
</evidence>
<comment type="similarity">
    <text evidence="2">Belongs to the TsaE family.</text>
</comment>
<protein>
    <recommendedName>
        <fullName evidence="3">tRNA threonylcarbamoyladenosine biosynthesis protein TsaE</fullName>
    </recommendedName>
    <alternativeName>
        <fullName evidence="10">t(6)A37 threonylcarbamoyladenosine biosynthesis protein TsaE</fullName>
    </alternativeName>
</protein>
<evidence type="ECO:0000256" key="2">
    <source>
        <dbReference type="ARBA" id="ARBA00007599"/>
    </source>
</evidence>
<dbReference type="Gene3D" id="3.40.50.300">
    <property type="entry name" value="P-loop containing nucleotide triphosphate hydrolases"/>
    <property type="match status" value="1"/>
</dbReference>
<evidence type="ECO:0000256" key="1">
    <source>
        <dbReference type="ARBA" id="ARBA00004496"/>
    </source>
</evidence>
<dbReference type="PANTHER" id="PTHR33540">
    <property type="entry name" value="TRNA THREONYLCARBAMOYLADENOSINE BIOSYNTHESIS PROTEIN TSAE"/>
    <property type="match status" value="1"/>
</dbReference>
<dbReference type="GO" id="GO:0005737">
    <property type="term" value="C:cytoplasm"/>
    <property type="evidence" value="ECO:0007669"/>
    <property type="project" value="UniProtKB-SubCell"/>
</dbReference>
<proteinExistence type="inferred from homology"/>
<keyword evidence="8" id="KW-0067">ATP-binding</keyword>
<accession>A0A382K7H9</accession>
<dbReference type="GO" id="GO:0005524">
    <property type="term" value="F:ATP binding"/>
    <property type="evidence" value="ECO:0007669"/>
    <property type="project" value="UniProtKB-KW"/>
</dbReference>
<keyword evidence="5" id="KW-0819">tRNA processing</keyword>